<evidence type="ECO:0000259" key="6">
    <source>
        <dbReference type="PROSITE" id="PS51999"/>
    </source>
</evidence>
<dbReference type="EnsemblPlants" id="KEH33530">
    <property type="protein sequence ID" value="KEH33530"/>
    <property type="gene ID" value="MTR_3g045410"/>
</dbReference>
<evidence type="ECO:0000313" key="8">
    <source>
        <dbReference type="EnsemblPlants" id="KEH33530"/>
    </source>
</evidence>
<keyword evidence="2 4" id="KW-0863">Zinc-finger</keyword>
<feature type="domain" description="GRF-type" evidence="6">
    <location>
        <begin position="59"/>
        <end position="101"/>
    </location>
</feature>
<dbReference type="eggNOG" id="ENOG502SW2A">
    <property type="taxonomic scope" value="Eukaryota"/>
</dbReference>
<evidence type="ECO:0000313" key="9">
    <source>
        <dbReference type="Proteomes" id="UP000002051"/>
    </source>
</evidence>
<proteinExistence type="predicted"/>
<evidence type="ECO:0000256" key="2">
    <source>
        <dbReference type="ARBA" id="ARBA00022771"/>
    </source>
</evidence>
<evidence type="ECO:0000256" key="3">
    <source>
        <dbReference type="ARBA" id="ARBA00022833"/>
    </source>
</evidence>
<dbReference type="HOGENOM" id="CLU_1715956_0_0_1"/>
<protein>
    <submittedName>
        <fullName evidence="7">GRF zinc finger protein</fullName>
    </submittedName>
</protein>
<dbReference type="PROSITE" id="PS51999">
    <property type="entry name" value="ZF_GRF"/>
    <property type="match status" value="1"/>
</dbReference>
<evidence type="ECO:0000256" key="5">
    <source>
        <dbReference type="SAM" id="Phobius"/>
    </source>
</evidence>
<keyword evidence="5" id="KW-1133">Transmembrane helix</keyword>
<dbReference type="InterPro" id="IPR010666">
    <property type="entry name" value="Znf_GRF"/>
</dbReference>
<dbReference type="EMBL" id="CM001219">
    <property type="protein sequence ID" value="KEH33530.1"/>
    <property type="molecule type" value="Genomic_DNA"/>
</dbReference>
<keyword evidence="3" id="KW-0862">Zinc</keyword>
<dbReference type="Pfam" id="PF06839">
    <property type="entry name" value="Zn_ribbon_GRF"/>
    <property type="match status" value="1"/>
</dbReference>
<dbReference type="STRING" id="3880.A0A072V5S4"/>
<evidence type="ECO:0000313" key="7">
    <source>
        <dbReference type="EMBL" id="KEH33530.1"/>
    </source>
</evidence>
<evidence type="ECO:0000256" key="4">
    <source>
        <dbReference type="PROSITE-ProRule" id="PRU01343"/>
    </source>
</evidence>
<dbReference type="GO" id="GO:0008270">
    <property type="term" value="F:zinc ion binding"/>
    <property type="evidence" value="ECO:0007669"/>
    <property type="project" value="UniProtKB-KW"/>
</dbReference>
<keyword evidence="5" id="KW-0812">Transmembrane</keyword>
<keyword evidence="5" id="KW-0472">Membrane</keyword>
<dbReference type="Proteomes" id="UP000002051">
    <property type="component" value="Chromosome 3"/>
</dbReference>
<keyword evidence="1" id="KW-0479">Metal-binding</keyword>
<name>A0A072V5S4_MEDTR</name>
<accession>A0A072V5S4</accession>
<keyword evidence="9" id="KW-1185">Reference proteome</keyword>
<reference evidence="7 9" key="1">
    <citation type="journal article" date="2011" name="Nature">
        <title>The Medicago genome provides insight into the evolution of rhizobial symbioses.</title>
        <authorList>
            <person name="Young N.D."/>
            <person name="Debelle F."/>
            <person name="Oldroyd G.E."/>
            <person name="Geurts R."/>
            <person name="Cannon S.B."/>
            <person name="Udvardi M.K."/>
            <person name="Benedito V.A."/>
            <person name="Mayer K.F."/>
            <person name="Gouzy J."/>
            <person name="Schoof H."/>
            <person name="Van de Peer Y."/>
            <person name="Proost S."/>
            <person name="Cook D.R."/>
            <person name="Meyers B.C."/>
            <person name="Spannagl M."/>
            <person name="Cheung F."/>
            <person name="De Mita S."/>
            <person name="Krishnakumar V."/>
            <person name="Gundlach H."/>
            <person name="Zhou S."/>
            <person name="Mudge J."/>
            <person name="Bharti A.K."/>
            <person name="Murray J.D."/>
            <person name="Naoumkina M.A."/>
            <person name="Rosen B."/>
            <person name="Silverstein K.A."/>
            <person name="Tang H."/>
            <person name="Rombauts S."/>
            <person name="Zhao P.X."/>
            <person name="Zhou P."/>
            <person name="Barbe V."/>
            <person name="Bardou P."/>
            <person name="Bechner M."/>
            <person name="Bellec A."/>
            <person name="Berger A."/>
            <person name="Berges H."/>
            <person name="Bidwell S."/>
            <person name="Bisseling T."/>
            <person name="Choisne N."/>
            <person name="Couloux A."/>
            <person name="Denny R."/>
            <person name="Deshpande S."/>
            <person name="Dai X."/>
            <person name="Doyle J.J."/>
            <person name="Dudez A.M."/>
            <person name="Farmer A.D."/>
            <person name="Fouteau S."/>
            <person name="Franken C."/>
            <person name="Gibelin C."/>
            <person name="Gish J."/>
            <person name="Goldstein S."/>
            <person name="Gonzalez A.J."/>
            <person name="Green P.J."/>
            <person name="Hallab A."/>
            <person name="Hartog M."/>
            <person name="Hua A."/>
            <person name="Humphray S.J."/>
            <person name="Jeong D.H."/>
            <person name="Jing Y."/>
            <person name="Jocker A."/>
            <person name="Kenton S.M."/>
            <person name="Kim D.J."/>
            <person name="Klee K."/>
            <person name="Lai H."/>
            <person name="Lang C."/>
            <person name="Lin S."/>
            <person name="Macmil S.L."/>
            <person name="Magdelenat G."/>
            <person name="Matthews L."/>
            <person name="McCorrison J."/>
            <person name="Monaghan E.L."/>
            <person name="Mun J.H."/>
            <person name="Najar F.Z."/>
            <person name="Nicholson C."/>
            <person name="Noirot C."/>
            <person name="O'Bleness M."/>
            <person name="Paule C.R."/>
            <person name="Poulain J."/>
            <person name="Prion F."/>
            <person name="Qin B."/>
            <person name="Qu C."/>
            <person name="Retzel E.F."/>
            <person name="Riddle C."/>
            <person name="Sallet E."/>
            <person name="Samain S."/>
            <person name="Samson N."/>
            <person name="Sanders I."/>
            <person name="Saurat O."/>
            <person name="Scarpelli C."/>
            <person name="Schiex T."/>
            <person name="Segurens B."/>
            <person name="Severin A.J."/>
            <person name="Sherrier D.J."/>
            <person name="Shi R."/>
            <person name="Sims S."/>
            <person name="Singer S.R."/>
            <person name="Sinharoy S."/>
            <person name="Sterck L."/>
            <person name="Viollet A."/>
            <person name="Wang B.B."/>
            <person name="Wang K."/>
            <person name="Wang M."/>
            <person name="Wang X."/>
            <person name="Warfsmann J."/>
            <person name="Weissenbach J."/>
            <person name="White D.D."/>
            <person name="White J.D."/>
            <person name="Wiley G.B."/>
            <person name="Wincker P."/>
            <person name="Xing Y."/>
            <person name="Yang L."/>
            <person name="Yao Z."/>
            <person name="Ying F."/>
            <person name="Zhai J."/>
            <person name="Zhou L."/>
            <person name="Zuber A."/>
            <person name="Denarie J."/>
            <person name="Dixon R.A."/>
            <person name="May G.D."/>
            <person name="Schwartz D.C."/>
            <person name="Rogers J."/>
            <person name="Quetier F."/>
            <person name="Town C.D."/>
            <person name="Roe B.A."/>
        </authorList>
    </citation>
    <scope>NUCLEOTIDE SEQUENCE [LARGE SCALE GENOMIC DNA]</scope>
    <source>
        <strain evidence="7">A17</strain>
        <strain evidence="8 9">cv. Jemalong A17</strain>
    </source>
</reference>
<dbReference type="AlphaFoldDB" id="A0A072V5S4"/>
<sequence>MRTSPNGYRAKMRYKNPDSKFKAQALQLIGFNGPTHTGSSVFAGNQKWLNIHLHRLVVCYCGVDSPLVTSWTYENPGKRFHGCGRYFVKRKCNFFRWYDPEVPDRQKKIIRELLRKNDELKKKERSFVIAIVVLGMMLFMFGLLDLGLAMKQG</sequence>
<gene>
    <name evidence="7" type="ordered locus">MTR_3g045410</name>
</gene>
<evidence type="ECO:0000256" key="1">
    <source>
        <dbReference type="ARBA" id="ARBA00022723"/>
    </source>
</evidence>
<reference evidence="7 9" key="2">
    <citation type="journal article" date="2014" name="BMC Genomics">
        <title>An improved genome release (version Mt4.0) for the model legume Medicago truncatula.</title>
        <authorList>
            <person name="Tang H."/>
            <person name="Krishnakumar V."/>
            <person name="Bidwell S."/>
            <person name="Rosen B."/>
            <person name="Chan A."/>
            <person name="Zhou S."/>
            <person name="Gentzbittel L."/>
            <person name="Childs K.L."/>
            <person name="Yandell M."/>
            <person name="Gundlach H."/>
            <person name="Mayer K.F."/>
            <person name="Schwartz D.C."/>
            <person name="Town C.D."/>
        </authorList>
    </citation>
    <scope>GENOME REANNOTATION</scope>
    <source>
        <strain evidence="7">A17</strain>
        <strain evidence="8 9">cv. Jemalong A17</strain>
    </source>
</reference>
<reference evidence="8" key="3">
    <citation type="submission" date="2015-04" db="UniProtKB">
        <authorList>
            <consortium name="EnsemblPlants"/>
        </authorList>
    </citation>
    <scope>IDENTIFICATION</scope>
    <source>
        <strain evidence="8">cv. Jemalong A17</strain>
    </source>
</reference>
<organism evidence="7 9">
    <name type="scientific">Medicago truncatula</name>
    <name type="common">Barrel medic</name>
    <name type="synonym">Medicago tribuloides</name>
    <dbReference type="NCBI Taxonomy" id="3880"/>
    <lineage>
        <taxon>Eukaryota</taxon>
        <taxon>Viridiplantae</taxon>
        <taxon>Streptophyta</taxon>
        <taxon>Embryophyta</taxon>
        <taxon>Tracheophyta</taxon>
        <taxon>Spermatophyta</taxon>
        <taxon>Magnoliopsida</taxon>
        <taxon>eudicotyledons</taxon>
        <taxon>Gunneridae</taxon>
        <taxon>Pentapetalae</taxon>
        <taxon>rosids</taxon>
        <taxon>fabids</taxon>
        <taxon>Fabales</taxon>
        <taxon>Fabaceae</taxon>
        <taxon>Papilionoideae</taxon>
        <taxon>50 kb inversion clade</taxon>
        <taxon>NPAAA clade</taxon>
        <taxon>Hologalegina</taxon>
        <taxon>IRL clade</taxon>
        <taxon>Trifolieae</taxon>
        <taxon>Medicago</taxon>
    </lineage>
</organism>
<feature type="transmembrane region" description="Helical" evidence="5">
    <location>
        <begin position="127"/>
        <end position="150"/>
    </location>
</feature>
<dbReference type="PANTHER" id="PTHR33248">
    <property type="entry name" value="ZINC ION-BINDING PROTEIN"/>
    <property type="match status" value="1"/>
</dbReference>